<gene>
    <name evidence="1" type="ORF">F0Q45_23450</name>
</gene>
<organism evidence="1 2">
    <name type="scientific">Mycobacterium simiae</name>
    <name type="common">Mycobacterium habana</name>
    <dbReference type="NCBI Taxonomy" id="1784"/>
    <lineage>
        <taxon>Bacteria</taxon>
        <taxon>Bacillati</taxon>
        <taxon>Actinomycetota</taxon>
        <taxon>Actinomycetes</taxon>
        <taxon>Mycobacteriales</taxon>
        <taxon>Mycobacteriaceae</taxon>
        <taxon>Mycobacterium</taxon>
        <taxon>Mycobacterium simiae complex</taxon>
    </lineage>
</organism>
<dbReference type="Proteomes" id="UP000324701">
    <property type="component" value="Unassembled WGS sequence"/>
</dbReference>
<evidence type="ECO:0000313" key="2">
    <source>
        <dbReference type="Proteomes" id="UP000324701"/>
    </source>
</evidence>
<comment type="caution">
    <text evidence="1">The sequence shown here is derived from an EMBL/GenBank/DDBJ whole genome shotgun (WGS) entry which is preliminary data.</text>
</comment>
<reference evidence="1 2" key="1">
    <citation type="submission" date="2019-09" db="EMBL/GenBank/DDBJ databases">
        <title>Report of infection by Mycobacterium simiae a patient suffering from pulmonary tuberculosis.</title>
        <authorList>
            <person name="Mohanty P.S."/>
            <person name="Bansal A.K."/>
            <person name="Singh H."/>
            <person name="Sharma S."/>
            <person name="Patil S.A."/>
            <person name="Upadhaya P."/>
            <person name="Singh P.K."/>
            <person name="Kumar D."/>
            <person name="Kumar S."/>
            <person name="Singh R.K."/>
            <person name="Chaudhary B."/>
        </authorList>
    </citation>
    <scope>NUCLEOTIDE SEQUENCE [LARGE SCALE GENOMIC DNA]</scope>
    <source>
        <strain evidence="1 2">JAL-560-SIM</strain>
    </source>
</reference>
<dbReference type="EMBL" id="VTZN01000228">
    <property type="protein sequence ID" value="KAA1246254.1"/>
    <property type="molecule type" value="Genomic_DNA"/>
</dbReference>
<accession>A0A5B1BGA9</accession>
<dbReference type="AlphaFoldDB" id="A0A5B1BGA9"/>
<sequence>MALSARSSMAFTWLVGVDEVARKFSVTSPRSHRRSVCLSTCEAVFTDQRPIGFPQHIDIVLKRSDRAVFLADVELDLGYATAQFDDQGVLIEQSGAQRWSLRSESALEHLHFLLQLAVSLLCRCEFGYQAVVGDSILGAQMVVCALSARGLVDEGCEVLMPLQEVAVHTGSADDSPPADPPVFASEIGDCFENGGTLCG</sequence>
<name>A0A5B1BGA9_MYCSI</name>
<evidence type="ECO:0000313" key="1">
    <source>
        <dbReference type="EMBL" id="KAA1246254.1"/>
    </source>
</evidence>
<keyword evidence="2" id="KW-1185">Reference proteome</keyword>
<protein>
    <submittedName>
        <fullName evidence="1">Uncharacterized protein</fullName>
    </submittedName>
</protein>
<proteinExistence type="predicted"/>